<evidence type="ECO:0000256" key="1">
    <source>
        <dbReference type="SAM" id="MobiDB-lite"/>
    </source>
</evidence>
<feature type="region of interest" description="Disordered" evidence="1">
    <location>
        <begin position="60"/>
        <end position="183"/>
    </location>
</feature>
<protein>
    <submittedName>
        <fullName evidence="2">Uncharacterized protein</fullName>
    </submittedName>
</protein>
<proteinExistence type="predicted"/>
<evidence type="ECO:0000313" key="2">
    <source>
        <dbReference type="EMBL" id="CAI5792929.1"/>
    </source>
</evidence>
<dbReference type="EMBL" id="OX395139">
    <property type="protein sequence ID" value="CAI5792929.1"/>
    <property type="molecule type" value="Genomic_DNA"/>
</dbReference>
<feature type="compositionally biased region" description="Polar residues" evidence="1">
    <location>
        <begin position="101"/>
        <end position="110"/>
    </location>
</feature>
<sequence>MEGDFFLTAPSLKSRVNGNRQPLSALRALLDTRGDPEAPECARRARRPIKGSRLLLLLSSSSHSAPHLPRMSRARSPALARTSAGQGRLSQQQPPPHRSRSLSLLPTTRGDSGEGGERTPAAAAGPPQALTQTTRRRRRRHPDLPASVQSRRAGSPSPPAGLLLLSRRLPRVFHDSAVPSSAD</sequence>
<feature type="region of interest" description="Disordered" evidence="1">
    <location>
        <begin position="1"/>
        <end position="21"/>
    </location>
</feature>
<gene>
    <name evidence="2" type="ORF">PODLI_1B029892</name>
</gene>
<feature type="compositionally biased region" description="Low complexity" evidence="1">
    <location>
        <begin position="60"/>
        <end position="69"/>
    </location>
</feature>
<organism evidence="2 3">
    <name type="scientific">Podarcis lilfordi</name>
    <name type="common">Lilford's wall lizard</name>
    <dbReference type="NCBI Taxonomy" id="74358"/>
    <lineage>
        <taxon>Eukaryota</taxon>
        <taxon>Metazoa</taxon>
        <taxon>Chordata</taxon>
        <taxon>Craniata</taxon>
        <taxon>Vertebrata</taxon>
        <taxon>Euteleostomi</taxon>
        <taxon>Lepidosauria</taxon>
        <taxon>Squamata</taxon>
        <taxon>Bifurcata</taxon>
        <taxon>Unidentata</taxon>
        <taxon>Episquamata</taxon>
        <taxon>Laterata</taxon>
        <taxon>Lacertibaenia</taxon>
        <taxon>Lacertidae</taxon>
        <taxon>Podarcis</taxon>
    </lineage>
</organism>
<name>A0AA35LC51_9SAUR</name>
<keyword evidence="3" id="KW-1185">Reference proteome</keyword>
<dbReference type="Proteomes" id="UP001178461">
    <property type="component" value="Chromosome 14"/>
</dbReference>
<accession>A0AA35LC51</accession>
<evidence type="ECO:0000313" key="3">
    <source>
        <dbReference type="Proteomes" id="UP001178461"/>
    </source>
</evidence>
<dbReference type="AlphaFoldDB" id="A0AA35LC51"/>
<reference evidence="2" key="1">
    <citation type="submission" date="2022-12" db="EMBL/GenBank/DDBJ databases">
        <authorList>
            <person name="Alioto T."/>
            <person name="Alioto T."/>
            <person name="Gomez Garrido J."/>
        </authorList>
    </citation>
    <scope>NUCLEOTIDE SEQUENCE</scope>
</reference>
<feature type="compositionally biased region" description="Polar residues" evidence="1">
    <location>
        <begin position="83"/>
        <end position="92"/>
    </location>
</feature>